<name>A0A0J1C0R8_9NEIS</name>
<evidence type="ECO:0000256" key="1">
    <source>
        <dbReference type="SAM" id="MobiDB-lite"/>
    </source>
</evidence>
<dbReference type="OrthoDB" id="9805617at2"/>
<evidence type="ECO:0000259" key="2">
    <source>
        <dbReference type="Pfam" id="PF11898"/>
    </source>
</evidence>
<dbReference type="Proteomes" id="UP000036027">
    <property type="component" value="Unassembled WGS sequence"/>
</dbReference>
<dbReference type="Pfam" id="PF11898">
    <property type="entry name" value="DUF3418"/>
    <property type="match status" value="1"/>
</dbReference>
<sequence>PLPEPIKFARGKQQLPGSRGCKKEKDGNVALRLLDTAESAAQAHRHGVIGRMRLQLKERVTYLNKGITGFT</sequence>
<feature type="domain" description="RNA helicase HrpA C-terminal" evidence="2">
    <location>
        <begin position="2"/>
        <end position="68"/>
    </location>
</feature>
<proteinExistence type="predicted"/>
<dbReference type="AlphaFoldDB" id="A0A0J1C0R8"/>
<organism evidence="3 4">
    <name type="scientific">Neisseria arctica</name>
    <dbReference type="NCBI Taxonomy" id="1470200"/>
    <lineage>
        <taxon>Bacteria</taxon>
        <taxon>Pseudomonadati</taxon>
        <taxon>Pseudomonadota</taxon>
        <taxon>Betaproteobacteria</taxon>
        <taxon>Neisseriales</taxon>
        <taxon>Neisseriaceae</taxon>
        <taxon>Neisseria</taxon>
    </lineage>
</organism>
<protein>
    <recommendedName>
        <fullName evidence="2">RNA helicase HrpA C-terminal domain-containing protein</fullName>
    </recommendedName>
</protein>
<gene>
    <name evidence="3" type="ORF">PL75_11335</name>
</gene>
<comment type="caution">
    <text evidence="3">The sequence shown here is derived from an EMBL/GenBank/DDBJ whole genome shotgun (WGS) entry which is preliminary data.</text>
</comment>
<dbReference type="STRING" id="1470200.PL75_11335"/>
<feature type="region of interest" description="Disordered" evidence="1">
    <location>
        <begin position="1"/>
        <end position="23"/>
    </location>
</feature>
<dbReference type="EMBL" id="JTDO01000166">
    <property type="protein sequence ID" value="KLT71868.1"/>
    <property type="molecule type" value="Genomic_DNA"/>
</dbReference>
<evidence type="ECO:0000313" key="3">
    <source>
        <dbReference type="EMBL" id="KLT71868.1"/>
    </source>
</evidence>
<reference evidence="3 4" key="1">
    <citation type="submission" date="2014-11" db="EMBL/GenBank/DDBJ databases">
        <title>Genome of a novel goose pathogen.</title>
        <authorList>
            <person name="Hansen C.M."/>
            <person name="Hueffer K."/>
            <person name="Choi S.C."/>
        </authorList>
    </citation>
    <scope>NUCLEOTIDE SEQUENCE [LARGE SCALE GENOMIC DNA]</scope>
    <source>
        <strain evidence="3 4">KH1503</strain>
    </source>
</reference>
<evidence type="ECO:0000313" key="4">
    <source>
        <dbReference type="Proteomes" id="UP000036027"/>
    </source>
</evidence>
<dbReference type="InterPro" id="IPR024590">
    <property type="entry name" value="HrpA_C"/>
</dbReference>
<accession>A0A0J1C0R8</accession>
<feature type="non-terminal residue" evidence="3">
    <location>
        <position position="1"/>
    </location>
</feature>
<keyword evidence="4" id="KW-1185">Reference proteome</keyword>
<dbReference type="PATRIC" id="fig|1470200.3.peg.891"/>